<sequence>MAAAAGSTPPLAALSLHSRNNPIDLTQDDDDLPDSRYRPPPAVRAHPSTHAAAPPPCYHSDPSRPGISPSPVSAPDSSPPRSAFPAPFPHYHPPYAGHSLPPLMNPLPPPRPLSHPVPSDDHYPPLPGPQAQSIVPSGPPYHHGLPPSLPPFSAPCSSNQVIDLTGSPSPPPSHNIPPGLVPVNPQDPPKTPVCIGQLTANALVLQPIDYLHSRDPSQEFEWAPVRLVPEHNSNGVQSQETIHIRSPSERSPNGTIIPAENFAFVEQKVATNLGGMLGKGLIRLEAKIRRGTPRLPVIPLQLLVYTPKGNITAVGNYLQQCNLLLDHPSLPYDDPRLTTYPYFNPHNPPPGGHPRPHLLNNRLSSSRWDSTQVKSQDVQKAQIEEVFKHLKDGVELPETEPTFDVATKLYPHQKKALTFLLDRERERPALDGEFSSLWRRQLDPMSQRFKWVNLVTEETSEEEPKEAKGSILADDMGLGKTITCVSLIAATLQSAKEFATQPVEPPQPPPPQNKPSASHFAGSVWGMPEAPPPTSTKAKKAERTQEKLSAEYVRACRIKARSRATLIICPLSTVANWEEQFREHWRGEVSVVGGSGNCICPATSSTVSTNGMNTPTADTKPDKPTRPREGNALRVYIYHGNARRPDPTFLSDFDAVITTFATLASEFSKQSRTAQVANEDGEDTGGGGSSDGGTSGKGETGQDFESQAEEPKTKKGGTKRKKPMTTVSSTEIASPLQSVHWFRVVLDEAHSIKETQTVGCRASCDLIADRRLCLTGTPVQNKLDDMFALIKFLRLKPFDDKNIWTKYISAPAKFGQREGVLRLRTIMACITLRRTKESKTPDGNRILALPPRHTQIIRLSLNPSEKAIYDQYYQESKEEFTDLSMRNQVMKNYVGILQRLLRLRQICDHKDLIAAKDTVAGSDSAASYDDIVAAIAREGINPVRASAIFAILKEAATTQCIECGGELCTLADGVGGIVNDDMDADGPPPSKRGRKTKGPASRAPTRANSPSNGPRPVLTRCQHLFCLACYKSAICPGWPEVEATVMRPCSACQTELSPADAVEIKGDMVGEIASNGADGKKVKKENKEERIKKQEKRLQEIEARLIHEHGLVNQLYPKFNMECDVDVKPNSQYERSSGQLEFLDDEMKLESDIASLGLPPPNIREQAVSILQAEICERSSKIKSLIHFLLPFSLANPHSANYNPAGLDIQILDSDGNGSSDNVIKTVVFSQWTSMLDKIEDALLIYKIRYDRLDGTMKREERSKALDTLKYDPGCEVLLVSLKAGGVGLNLTAAQKVILMDPCWNPAVENQAIDRIHRLGQTKPVLSIKYIIQGSIEESMLKIQERKNRLAQITLGARTKAEIMEERMEQLKELFK</sequence>
<dbReference type="InterPro" id="IPR014001">
    <property type="entry name" value="Helicase_ATP-bd"/>
</dbReference>
<keyword evidence="2" id="KW-0547">Nucleotide-binding</keyword>
<comment type="similarity">
    <text evidence="1">Belongs to the SNF2/RAD54 helicase family.</text>
</comment>
<dbReference type="Pfam" id="PF00176">
    <property type="entry name" value="SNF2-rel_dom"/>
    <property type="match status" value="2"/>
</dbReference>
<dbReference type="Gene3D" id="3.40.50.10810">
    <property type="entry name" value="Tandem AAA-ATPase domain"/>
    <property type="match status" value="2"/>
</dbReference>
<dbReference type="Gene3D" id="3.40.50.300">
    <property type="entry name" value="P-loop containing nucleotide triphosphate hydrolases"/>
    <property type="match status" value="1"/>
</dbReference>
<feature type="compositionally biased region" description="Pro residues" evidence="6">
    <location>
        <begin position="103"/>
        <end position="115"/>
    </location>
</feature>
<dbReference type="GO" id="GO:0005634">
    <property type="term" value="C:nucleus"/>
    <property type="evidence" value="ECO:0007669"/>
    <property type="project" value="TreeGrafter"/>
</dbReference>
<dbReference type="InterPro" id="IPR049730">
    <property type="entry name" value="SNF2/RAD54-like_C"/>
</dbReference>
<reference evidence="9 10" key="1">
    <citation type="journal article" name="Sci. Rep.">
        <title>Telomere-to-telomere assembled and centromere annotated genomes of the two main subspecies of the button mushroom Agaricus bisporus reveal especially polymorphic chromosome ends.</title>
        <authorList>
            <person name="Sonnenberg A.S.M."/>
            <person name="Sedaghat-Telgerd N."/>
            <person name="Lavrijssen B."/>
            <person name="Ohm R.A."/>
            <person name="Hendrickx P.M."/>
            <person name="Scholtmeijer K."/>
            <person name="Baars J.J.P."/>
            <person name="van Peer A."/>
        </authorList>
    </citation>
    <scope>NUCLEOTIDE SEQUENCE [LARGE SCALE GENOMIC DNA]</scope>
    <source>
        <strain evidence="9 10">H119_p4</strain>
    </source>
</reference>
<dbReference type="CDD" id="cd18793">
    <property type="entry name" value="SF2_C_SNF"/>
    <property type="match status" value="1"/>
</dbReference>
<evidence type="ECO:0000313" key="9">
    <source>
        <dbReference type="EMBL" id="KAF7784003.1"/>
    </source>
</evidence>
<evidence type="ECO:0000256" key="3">
    <source>
        <dbReference type="ARBA" id="ARBA00022801"/>
    </source>
</evidence>
<dbReference type="CDD" id="cd18008">
    <property type="entry name" value="DEXDc_SHPRH-like"/>
    <property type="match status" value="1"/>
</dbReference>
<dbReference type="InterPro" id="IPR038718">
    <property type="entry name" value="SNF2-like_sf"/>
</dbReference>
<feature type="domain" description="Helicase ATP-binding" evidence="7">
    <location>
        <begin position="461"/>
        <end position="796"/>
    </location>
</feature>
<dbReference type="PROSITE" id="PS51192">
    <property type="entry name" value="HELICASE_ATP_BIND_1"/>
    <property type="match status" value="1"/>
</dbReference>
<evidence type="ECO:0000256" key="2">
    <source>
        <dbReference type="ARBA" id="ARBA00022741"/>
    </source>
</evidence>
<comment type="caution">
    <text evidence="9">The sequence shown here is derived from an EMBL/GenBank/DDBJ whole genome shotgun (WGS) entry which is preliminary data.</text>
</comment>
<feature type="compositionally biased region" description="Pro residues" evidence="6">
    <location>
        <begin position="503"/>
        <end position="513"/>
    </location>
</feature>
<feature type="compositionally biased region" description="Basic and acidic residues" evidence="6">
    <location>
        <begin position="619"/>
        <end position="630"/>
    </location>
</feature>
<keyword evidence="4" id="KW-0067">ATP-binding</keyword>
<dbReference type="SUPFAM" id="SSF52540">
    <property type="entry name" value="P-loop containing nucleoside triphosphate hydrolases"/>
    <property type="match status" value="2"/>
</dbReference>
<feature type="region of interest" description="Disordered" evidence="6">
    <location>
        <begin position="499"/>
        <end position="543"/>
    </location>
</feature>
<proteinExistence type="inferred from homology"/>
<evidence type="ECO:0000259" key="8">
    <source>
        <dbReference type="PROSITE" id="PS51194"/>
    </source>
</evidence>
<dbReference type="Proteomes" id="UP000629468">
    <property type="component" value="Unassembled WGS sequence"/>
</dbReference>
<dbReference type="GO" id="GO:0006281">
    <property type="term" value="P:DNA repair"/>
    <property type="evidence" value="ECO:0007669"/>
    <property type="project" value="TreeGrafter"/>
</dbReference>
<dbReference type="InterPro" id="IPR001650">
    <property type="entry name" value="Helicase_C-like"/>
</dbReference>
<feature type="compositionally biased region" description="Low complexity" evidence="6">
    <location>
        <begin position="69"/>
        <end position="85"/>
    </location>
</feature>
<dbReference type="Gene3D" id="3.30.40.10">
    <property type="entry name" value="Zinc/RING finger domain, C3HC4 (zinc finger)"/>
    <property type="match status" value="1"/>
</dbReference>
<protein>
    <submittedName>
        <fullName evidence="9">Uncharacterized protein</fullName>
    </submittedName>
</protein>
<dbReference type="PANTHER" id="PTHR45626">
    <property type="entry name" value="TRANSCRIPTION TERMINATION FACTOR 2-RELATED"/>
    <property type="match status" value="1"/>
</dbReference>
<keyword evidence="5" id="KW-0175">Coiled coil</keyword>
<feature type="region of interest" description="Disordered" evidence="6">
    <location>
        <begin position="979"/>
        <end position="1014"/>
    </location>
</feature>
<feature type="coiled-coil region" evidence="5">
    <location>
        <begin position="1077"/>
        <end position="1104"/>
    </location>
</feature>
<feature type="domain" description="Helicase C-terminal" evidence="8">
    <location>
        <begin position="1218"/>
        <end position="1376"/>
    </location>
</feature>
<dbReference type="InterPro" id="IPR000330">
    <property type="entry name" value="SNF2_N"/>
</dbReference>
<gene>
    <name evidence="9" type="ORF">Agabi119p4_168</name>
</gene>
<evidence type="ECO:0000313" key="10">
    <source>
        <dbReference type="Proteomes" id="UP000629468"/>
    </source>
</evidence>
<feature type="compositionally biased region" description="Basic residues" evidence="6">
    <location>
        <begin position="714"/>
        <end position="723"/>
    </location>
</feature>
<evidence type="ECO:0000256" key="6">
    <source>
        <dbReference type="SAM" id="MobiDB-lite"/>
    </source>
</evidence>
<evidence type="ECO:0000256" key="4">
    <source>
        <dbReference type="ARBA" id="ARBA00022840"/>
    </source>
</evidence>
<dbReference type="Pfam" id="PF00271">
    <property type="entry name" value="Helicase_C"/>
    <property type="match status" value="1"/>
</dbReference>
<feature type="compositionally biased region" description="Low complexity" evidence="6">
    <location>
        <begin position="1"/>
        <end position="16"/>
    </location>
</feature>
<dbReference type="GO" id="GO:0005524">
    <property type="term" value="F:ATP binding"/>
    <property type="evidence" value="ECO:0007669"/>
    <property type="project" value="UniProtKB-KW"/>
</dbReference>
<organism evidence="9 10">
    <name type="scientific">Agaricus bisporus var. burnettii</name>
    <dbReference type="NCBI Taxonomy" id="192524"/>
    <lineage>
        <taxon>Eukaryota</taxon>
        <taxon>Fungi</taxon>
        <taxon>Dikarya</taxon>
        <taxon>Basidiomycota</taxon>
        <taxon>Agaricomycotina</taxon>
        <taxon>Agaricomycetes</taxon>
        <taxon>Agaricomycetidae</taxon>
        <taxon>Agaricales</taxon>
        <taxon>Agaricineae</taxon>
        <taxon>Agaricaceae</taxon>
        <taxon>Agaricus</taxon>
    </lineage>
</organism>
<dbReference type="SMART" id="SM00487">
    <property type="entry name" value="DEXDc"/>
    <property type="match status" value="1"/>
</dbReference>
<dbReference type="SMART" id="SM00490">
    <property type="entry name" value="HELICc"/>
    <property type="match status" value="1"/>
</dbReference>
<dbReference type="InterPro" id="IPR050628">
    <property type="entry name" value="SNF2_RAD54_helicase_TF"/>
</dbReference>
<keyword evidence="3" id="KW-0378">Hydrolase</keyword>
<dbReference type="GO" id="GO:0008094">
    <property type="term" value="F:ATP-dependent activity, acting on DNA"/>
    <property type="evidence" value="ECO:0007669"/>
    <property type="project" value="TreeGrafter"/>
</dbReference>
<dbReference type="PANTHER" id="PTHR45626:SF52">
    <property type="entry name" value="SINGLE-STRANDED DNA-DEPENDENT ATPASE (EUROFUNG)"/>
    <property type="match status" value="1"/>
</dbReference>
<dbReference type="GO" id="GO:0016787">
    <property type="term" value="F:hydrolase activity"/>
    <property type="evidence" value="ECO:0007669"/>
    <property type="project" value="UniProtKB-KW"/>
</dbReference>
<name>A0A8H7FA55_AGABI</name>
<feature type="region of interest" description="Disordered" evidence="6">
    <location>
        <begin position="1"/>
        <end position="89"/>
    </location>
</feature>
<evidence type="ECO:0000256" key="5">
    <source>
        <dbReference type="SAM" id="Coils"/>
    </source>
</evidence>
<feature type="region of interest" description="Disordered" evidence="6">
    <location>
        <begin position="102"/>
        <end position="158"/>
    </location>
</feature>
<accession>A0A8H7FA55</accession>
<feature type="region of interest" description="Disordered" evidence="6">
    <location>
        <begin position="668"/>
        <end position="731"/>
    </location>
</feature>
<feature type="region of interest" description="Disordered" evidence="6">
    <location>
        <begin position="233"/>
        <end position="253"/>
    </location>
</feature>
<feature type="compositionally biased region" description="Gly residues" evidence="6">
    <location>
        <begin position="684"/>
        <end position="699"/>
    </location>
</feature>
<dbReference type="PROSITE" id="PS51194">
    <property type="entry name" value="HELICASE_CTER"/>
    <property type="match status" value="1"/>
</dbReference>
<dbReference type="EMBL" id="JABXXO010000001">
    <property type="protein sequence ID" value="KAF7784003.1"/>
    <property type="molecule type" value="Genomic_DNA"/>
</dbReference>
<evidence type="ECO:0000256" key="1">
    <source>
        <dbReference type="ARBA" id="ARBA00007025"/>
    </source>
</evidence>
<evidence type="ECO:0000259" key="7">
    <source>
        <dbReference type="PROSITE" id="PS51192"/>
    </source>
</evidence>
<dbReference type="InterPro" id="IPR013083">
    <property type="entry name" value="Znf_RING/FYVE/PHD"/>
</dbReference>
<feature type="region of interest" description="Disordered" evidence="6">
    <location>
        <begin position="608"/>
        <end position="630"/>
    </location>
</feature>
<dbReference type="InterPro" id="IPR027417">
    <property type="entry name" value="P-loop_NTPase"/>
</dbReference>